<keyword evidence="2 5" id="KW-0808">Transferase</keyword>
<sequence>MAPFAANKIIKDTQQDRTTEKSSMYCAERDCCECTAHRDFAAGDPITIFYGERSNADFLLHNSFVYPENHHDSVKIKFGISNSDAYLLRMGLLKKLKLPASGEYLITCNKQDPVHSSLLAFLRVFKMTEEQLQEWMDKDIDSIEDTLLGPIGAMDTEFELQVLQYLQTRIELLLKSYATTLEEDEHILLAWKAKQPQPMKSSKEDSEQSQQQQEQEQPQQSDLEVSQFHSQDTNGQVVFGFNSPDQMRIETRNADGTVHGTYSYLDPYGQIIKRQYWDTGAGFHVTSNTYPLTGDASDTPPSQERVQYTPEVQAARDLHFQLYQQALASLLPAQSIQDLVQENNTLEAESVAHSSSVLPDYENKLTNETGTTTATTTSENRLLDDADREDDETENTLEPHTQNGSIIIQNPEYLRISWTTENKKYRLNLFNSSDHTGLKVHSRRETLNRRNVTRFSSPHSH</sequence>
<dbReference type="PROSITE" id="PS51155">
    <property type="entry name" value="CHIT_BIND_RR_2"/>
    <property type="match status" value="1"/>
</dbReference>
<keyword evidence="4" id="KW-0193">Cuticle</keyword>
<dbReference type="GO" id="GO:0042302">
    <property type="term" value="F:structural constituent of cuticle"/>
    <property type="evidence" value="ECO:0007669"/>
    <property type="project" value="UniProtKB-UniRule"/>
</dbReference>
<feature type="region of interest" description="Disordered" evidence="6">
    <location>
        <begin position="350"/>
        <end position="403"/>
    </location>
</feature>
<evidence type="ECO:0000256" key="6">
    <source>
        <dbReference type="SAM" id="MobiDB-lite"/>
    </source>
</evidence>
<dbReference type="GO" id="GO:0016279">
    <property type="term" value="F:protein-lysine N-methyltransferase activity"/>
    <property type="evidence" value="ECO:0007669"/>
    <property type="project" value="TreeGrafter"/>
</dbReference>
<dbReference type="PANTHER" id="PTHR13271">
    <property type="entry name" value="UNCHARACTERIZED PUTATIVE METHYLTRANSFERASE"/>
    <property type="match status" value="1"/>
</dbReference>
<dbReference type="EMBL" id="JBBCAQ010000010">
    <property type="protein sequence ID" value="KAK7601963.1"/>
    <property type="molecule type" value="Genomic_DNA"/>
</dbReference>
<evidence type="ECO:0000256" key="2">
    <source>
        <dbReference type="ARBA" id="ARBA00022679"/>
    </source>
</evidence>
<keyword evidence="9" id="KW-1185">Reference proteome</keyword>
<comment type="catalytic activity">
    <reaction evidence="5">
        <text>L-histidyl-[protein] + S-adenosyl-L-methionine = N(tele)-methyl-L-histidyl-[protein] + S-adenosyl-L-homocysteine + H(+)</text>
        <dbReference type="Rhea" id="RHEA:19369"/>
        <dbReference type="Rhea" id="RHEA-COMP:9745"/>
        <dbReference type="Rhea" id="RHEA-COMP:11600"/>
        <dbReference type="ChEBI" id="CHEBI:15378"/>
        <dbReference type="ChEBI" id="CHEBI:16367"/>
        <dbReference type="ChEBI" id="CHEBI:29979"/>
        <dbReference type="ChEBI" id="CHEBI:57856"/>
        <dbReference type="ChEBI" id="CHEBI:59789"/>
        <dbReference type="EC" id="2.1.1.85"/>
    </reaction>
</comment>
<dbReference type="Gene3D" id="3.90.1410.10">
    <property type="entry name" value="set domain protein methyltransferase, domain 1"/>
    <property type="match status" value="1"/>
</dbReference>
<name>A0AAN9TPY1_9HEMI</name>
<dbReference type="Pfam" id="PF09273">
    <property type="entry name" value="Rubis-subs-bind"/>
    <property type="match status" value="1"/>
</dbReference>
<dbReference type="Gene3D" id="3.90.1420.10">
    <property type="entry name" value="Rubisco LSMT, substrate-binding domain"/>
    <property type="match status" value="1"/>
</dbReference>
<organism evidence="8 9">
    <name type="scientific">Parthenolecanium corni</name>
    <dbReference type="NCBI Taxonomy" id="536013"/>
    <lineage>
        <taxon>Eukaryota</taxon>
        <taxon>Metazoa</taxon>
        <taxon>Ecdysozoa</taxon>
        <taxon>Arthropoda</taxon>
        <taxon>Hexapoda</taxon>
        <taxon>Insecta</taxon>
        <taxon>Pterygota</taxon>
        <taxon>Neoptera</taxon>
        <taxon>Paraneoptera</taxon>
        <taxon>Hemiptera</taxon>
        <taxon>Sternorrhyncha</taxon>
        <taxon>Coccoidea</taxon>
        <taxon>Coccidae</taxon>
        <taxon>Parthenolecanium</taxon>
    </lineage>
</organism>
<dbReference type="InterPro" id="IPR036464">
    <property type="entry name" value="Rubisco_LSMT_subst-bd_sf"/>
</dbReference>
<comment type="similarity">
    <text evidence="5">Belongs to the class V-like SAM-binding methyltransferase superfamily. SETD3 actin-histidine methyltransferase family.</text>
</comment>
<dbReference type="EC" id="2.1.1.85" evidence="5"/>
<accession>A0AAN9TPY1</accession>
<evidence type="ECO:0000256" key="5">
    <source>
        <dbReference type="PROSITE-ProRule" id="PRU00898"/>
    </source>
</evidence>
<feature type="compositionally biased region" description="Acidic residues" evidence="6">
    <location>
        <begin position="386"/>
        <end position="395"/>
    </location>
</feature>
<dbReference type="GO" id="GO:0018064">
    <property type="term" value="F:protein-L-histidine N-tele-methyltransferase activity"/>
    <property type="evidence" value="ECO:0007669"/>
    <property type="project" value="UniProtKB-EC"/>
</dbReference>
<keyword evidence="1 5" id="KW-0489">Methyltransferase</keyword>
<dbReference type="SUPFAM" id="SSF82199">
    <property type="entry name" value="SET domain"/>
    <property type="match status" value="1"/>
</dbReference>
<reference evidence="8 9" key="1">
    <citation type="submission" date="2024-03" db="EMBL/GenBank/DDBJ databases">
        <title>Adaptation during the transition from Ophiocordyceps entomopathogen to insect associate is accompanied by gene loss and intensified selection.</title>
        <authorList>
            <person name="Ward C.M."/>
            <person name="Onetto C.A."/>
            <person name="Borneman A.R."/>
        </authorList>
    </citation>
    <scope>NUCLEOTIDE SEQUENCE [LARGE SCALE GENOMIC DNA]</scope>
    <source>
        <strain evidence="8">AWRI1</strain>
        <tissue evidence="8">Single Adult Female</tissue>
    </source>
</reference>
<protein>
    <recommendedName>
        <fullName evidence="5">protein-histidine N-methyltransferase</fullName>
        <ecNumber evidence="5">2.1.1.85</ecNumber>
    </recommendedName>
</protein>
<dbReference type="Pfam" id="PF00379">
    <property type="entry name" value="Chitin_bind_4"/>
    <property type="match status" value="1"/>
</dbReference>
<feature type="compositionally biased region" description="Low complexity" evidence="6">
    <location>
        <begin position="366"/>
        <end position="380"/>
    </location>
</feature>
<feature type="compositionally biased region" description="Low complexity" evidence="6">
    <location>
        <begin position="208"/>
        <end position="222"/>
    </location>
</feature>
<feature type="domain" description="Rubisco LSMT substrate-binding" evidence="7">
    <location>
        <begin position="86"/>
        <end position="195"/>
    </location>
</feature>
<dbReference type="AlphaFoldDB" id="A0AAN9TPY1"/>
<dbReference type="InterPro" id="IPR025785">
    <property type="entry name" value="SETD3"/>
</dbReference>
<dbReference type="PROSITE" id="PS51565">
    <property type="entry name" value="SAM_MT85_SETD3"/>
    <property type="match status" value="1"/>
</dbReference>
<evidence type="ECO:0000313" key="8">
    <source>
        <dbReference type="EMBL" id="KAK7601963.1"/>
    </source>
</evidence>
<comment type="caution">
    <text evidence="8">The sequence shown here is derived from an EMBL/GenBank/DDBJ whole genome shotgun (WGS) entry which is preliminary data.</text>
</comment>
<dbReference type="InterPro" id="IPR046341">
    <property type="entry name" value="SET_dom_sf"/>
</dbReference>
<evidence type="ECO:0000313" key="9">
    <source>
        <dbReference type="Proteomes" id="UP001367676"/>
    </source>
</evidence>
<dbReference type="Proteomes" id="UP001367676">
    <property type="component" value="Unassembled WGS sequence"/>
</dbReference>
<evidence type="ECO:0000256" key="4">
    <source>
        <dbReference type="PROSITE-ProRule" id="PRU00497"/>
    </source>
</evidence>
<dbReference type="InterPro" id="IPR000618">
    <property type="entry name" value="Insect_cuticle"/>
</dbReference>
<keyword evidence="3 5" id="KW-0949">S-adenosyl-L-methionine</keyword>
<gene>
    <name evidence="8" type="ORF">V9T40_009404</name>
</gene>
<proteinExistence type="inferred from homology"/>
<dbReference type="InterPro" id="IPR015353">
    <property type="entry name" value="Rubisco_LSMT_subst-bd"/>
</dbReference>
<dbReference type="InterPro" id="IPR050600">
    <property type="entry name" value="SETD3_SETD6_MTase"/>
</dbReference>
<evidence type="ECO:0000259" key="7">
    <source>
        <dbReference type="Pfam" id="PF09273"/>
    </source>
</evidence>
<evidence type="ECO:0000256" key="1">
    <source>
        <dbReference type="ARBA" id="ARBA00022603"/>
    </source>
</evidence>
<feature type="region of interest" description="Disordered" evidence="6">
    <location>
        <begin position="197"/>
        <end position="228"/>
    </location>
</feature>
<evidence type="ECO:0000256" key="3">
    <source>
        <dbReference type="ARBA" id="ARBA00022691"/>
    </source>
</evidence>
<dbReference type="PANTHER" id="PTHR13271:SF47">
    <property type="entry name" value="ACTIN-HISTIDINE N-METHYLTRANSFERASE"/>
    <property type="match status" value="1"/>
</dbReference>
<dbReference type="SUPFAM" id="SSF81822">
    <property type="entry name" value="RuBisCo LSMT C-terminal, substrate-binding domain"/>
    <property type="match status" value="1"/>
</dbReference>
<dbReference type="GO" id="GO:0032259">
    <property type="term" value="P:methylation"/>
    <property type="evidence" value="ECO:0007669"/>
    <property type="project" value="UniProtKB-KW"/>
</dbReference>